<dbReference type="GO" id="GO:0004087">
    <property type="term" value="F:carbamoyl-phosphate synthase (ammonia) activity"/>
    <property type="evidence" value="ECO:0007669"/>
    <property type="project" value="UniProtKB-EC"/>
</dbReference>
<keyword evidence="11" id="KW-0665">Pyrimidine biosynthesis</keyword>
<proteinExistence type="inferred from homology"/>
<evidence type="ECO:0000256" key="7">
    <source>
        <dbReference type="ARBA" id="ARBA00022737"/>
    </source>
</evidence>
<keyword evidence="9 15" id="KW-0067">ATP-binding</keyword>
<dbReference type="SUPFAM" id="SSF52335">
    <property type="entry name" value="Methylglyoxal synthase-like"/>
    <property type="match status" value="1"/>
</dbReference>
<dbReference type="AlphaFoldDB" id="A0AAN1XW67"/>
<dbReference type="PROSITE" id="PS00866">
    <property type="entry name" value="CPSASE_1"/>
    <property type="match status" value="2"/>
</dbReference>
<evidence type="ECO:0000259" key="16">
    <source>
        <dbReference type="PROSITE" id="PS50975"/>
    </source>
</evidence>
<dbReference type="SUPFAM" id="SSF48108">
    <property type="entry name" value="Carbamoyl phosphate synthetase, large subunit connection domain"/>
    <property type="match status" value="1"/>
</dbReference>
<dbReference type="SMART" id="SM00851">
    <property type="entry name" value="MGS"/>
    <property type="match status" value="1"/>
</dbReference>
<dbReference type="SUPFAM" id="SSF56059">
    <property type="entry name" value="Glutathione synthetase ATP-binding domain-like"/>
    <property type="match status" value="2"/>
</dbReference>
<evidence type="ECO:0000256" key="12">
    <source>
        <dbReference type="ARBA" id="ARBA00023211"/>
    </source>
</evidence>
<dbReference type="InterPro" id="IPR011607">
    <property type="entry name" value="MGS-like_dom"/>
</dbReference>
<dbReference type="PROSITE" id="PS51855">
    <property type="entry name" value="MGS"/>
    <property type="match status" value="1"/>
</dbReference>
<dbReference type="InterPro" id="IPR036914">
    <property type="entry name" value="MGS-like_dom_sf"/>
</dbReference>
<dbReference type="Gene3D" id="3.40.50.1380">
    <property type="entry name" value="Methylglyoxal synthase-like domain"/>
    <property type="match status" value="1"/>
</dbReference>
<accession>A0AAN1XW67</accession>
<dbReference type="Gene3D" id="3.40.50.20">
    <property type="match status" value="2"/>
</dbReference>
<dbReference type="GO" id="GO:0006221">
    <property type="term" value="P:pyrimidine nucleotide biosynthetic process"/>
    <property type="evidence" value="ECO:0007669"/>
    <property type="project" value="UniProtKB-KW"/>
</dbReference>
<evidence type="ECO:0000313" key="19">
    <source>
        <dbReference type="Proteomes" id="UP001317532"/>
    </source>
</evidence>
<evidence type="ECO:0000256" key="15">
    <source>
        <dbReference type="PROSITE-ProRule" id="PRU00409"/>
    </source>
</evidence>
<sequence length="1086" mass="117223">MKDLGPGGRILGRMPRRTIMVIGSGPIVIGQAAEFDYAGVQACRAIREEGHRVVLVNSNPATIMTDPEIADAVYLEPLTVASVEKIIARERPDALLPTLGGQTGLNLAVELADAGVIEKYGVELLGTPLDTIKLAEDRERFKAKMLEIGEPVPQSLIVTDVESGVGFASEMGYPLVVRPAYTLGGTGGGIVRDEAELRATLQTGLEASLIHQALVETSLLGWKEIEYEVLRDRVGNCIIVCNMENIDPVGVHTGDSIVVAPSQTLSDLDYQMLRTASINVIRALNVQGGCNIQFALHPDRPEYQIIEVNPRVSRSSALASKATGYPIAKISTKIALGQTLDEIPNPVTGGRTKAAYEPTLDYCVVKFPRWPFDKFPLADTRLGTQMKSTGEAMGIGRTFTAALMKAVRGLDLKFETLTGGAFAEWSDDELERILVTATHERLFAVCELLRRGRSVNELRALSAIDGFWLYEFAGLVALEDEFRALRAAGPLFEQPEPALVRRAFENGYGARGINALFGGELAHDPTERGQFRMVDTAAAEFPASSPYYYLSRYEQDEMRPPQREAVVVVGSGPIRIGQGIEFDYSCVHAAWALRAAGRAAVVINNNPETVSTDFDISDVLVFEPPGPDEVEATARATNARGVMLAFGGQTAINLAGELSRRGIAIVGSDQRSLDMAEDREKFDAALEKLGVARPKGHAAKTFREARAIAREIGFPVLVRPSYVLGGRGMEIVYNEGQLASYVESAPPITAGAPLLVDKYMRGREVEVDAAFDGDDILIPGIFEHVERAGIHSGDSISVYPTQTVSDTMEARIVAVTEAIARELGIRGLINIQFVIPEGTDELLILEANPRASRTVPIISKATGINLVAAATRIALGERLRDMPWGTGLRPRPDYVVVKVPVFSFAKMRGVETILGPEMKSTGEVLGIDETYAGALRKGFVGAGIRLPREGGRVLVSVSDEEKPDAVDLMRRLVALGHTLVATPGTHELLTAHGIAAERVNKIGDPSPSVLDVIGRRTVDLVINDFKSSRSQTDNYRIRRAAVEASIASLTSLDTARALVTALESEAGPPKSLQEYQATHGAVLTSP</sequence>
<dbReference type="GO" id="GO:0004088">
    <property type="term" value="F:carbamoyl-phosphate synthase (glutamine-hydrolyzing) activity"/>
    <property type="evidence" value="ECO:0007669"/>
    <property type="project" value="UniProtKB-EC"/>
</dbReference>
<organism evidence="18 19">
    <name type="scientific">Vulcanimicrobium alpinum</name>
    <dbReference type="NCBI Taxonomy" id="3016050"/>
    <lineage>
        <taxon>Bacteria</taxon>
        <taxon>Bacillati</taxon>
        <taxon>Vulcanimicrobiota</taxon>
        <taxon>Vulcanimicrobiia</taxon>
        <taxon>Vulcanimicrobiales</taxon>
        <taxon>Vulcanimicrobiaceae</taxon>
        <taxon>Vulcanimicrobium</taxon>
    </lineage>
</organism>
<dbReference type="InterPro" id="IPR006275">
    <property type="entry name" value="CPSase_lsu"/>
</dbReference>
<gene>
    <name evidence="18" type="ORF">WPS_18190</name>
</gene>
<dbReference type="PANTHER" id="PTHR11405:SF53">
    <property type="entry name" value="CARBAMOYL-PHOSPHATE SYNTHASE [AMMONIA], MITOCHONDRIAL"/>
    <property type="match status" value="1"/>
</dbReference>
<dbReference type="InterPro" id="IPR058047">
    <property type="entry name" value="CPSase_preATP-grasp"/>
</dbReference>
<dbReference type="InterPro" id="IPR033937">
    <property type="entry name" value="MGS_CPS_CarB"/>
</dbReference>
<dbReference type="GO" id="GO:0005524">
    <property type="term" value="F:ATP binding"/>
    <property type="evidence" value="ECO:0007669"/>
    <property type="project" value="UniProtKB-UniRule"/>
</dbReference>
<dbReference type="PROSITE" id="PS00867">
    <property type="entry name" value="CPSASE_2"/>
    <property type="match status" value="2"/>
</dbReference>
<reference evidence="18 19" key="1">
    <citation type="journal article" date="2022" name="ISME Commun">
        <title>Vulcanimicrobium alpinus gen. nov. sp. nov., the first cultivated representative of the candidate phylum 'Eremiobacterota', is a metabolically versatile aerobic anoxygenic phototroph.</title>
        <authorList>
            <person name="Yabe S."/>
            <person name="Muto K."/>
            <person name="Abe K."/>
            <person name="Yokota A."/>
            <person name="Staudigel H."/>
            <person name="Tebo B.M."/>
        </authorList>
    </citation>
    <scope>NUCLEOTIDE SEQUENCE [LARGE SCALE GENOMIC DNA]</scope>
    <source>
        <strain evidence="18 19">WC8-2</strain>
    </source>
</reference>
<dbReference type="InterPro" id="IPR016185">
    <property type="entry name" value="PreATP-grasp_dom_sf"/>
</dbReference>
<dbReference type="EMBL" id="AP025523">
    <property type="protein sequence ID" value="BDE06543.1"/>
    <property type="molecule type" value="Genomic_DNA"/>
</dbReference>
<comment type="pathway">
    <text evidence="1">Amino-acid biosynthesis; L-arginine biosynthesis; carbamoyl phosphate from bicarbonate: step 1/1.</text>
</comment>
<dbReference type="GO" id="GO:0046872">
    <property type="term" value="F:metal ion binding"/>
    <property type="evidence" value="ECO:0007669"/>
    <property type="project" value="UniProtKB-KW"/>
</dbReference>
<evidence type="ECO:0000256" key="8">
    <source>
        <dbReference type="ARBA" id="ARBA00022741"/>
    </source>
</evidence>
<evidence type="ECO:0000256" key="11">
    <source>
        <dbReference type="ARBA" id="ARBA00022975"/>
    </source>
</evidence>
<keyword evidence="4" id="KW-0436">Ligase</keyword>
<dbReference type="Pfam" id="PF02142">
    <property type="entry name" value="MGS"/>
    <property type="match status" value="1"/>
</dbReference>
<evidence type="ECO:0000256" key="4">
    <source>
        <dbReference type="ARBA" id="ARBA00022598"/>
    </source>
</evidence>
<evidence type="ECO:0000256" key="3">
    <source>
        <dbReference type="ARBA" id="ARBA00022571"/>
    </source>
</evidence>
<dbReference type="Gene3D" id="1.10.1030.10">
    <property type="entry name" value="Carbamoyl-phosphate synthetase, large subunit oligomerisation domain"/>
    <property type="match status" value="1"/>
</dbReference>
<evidence type="ECO:0000256" key="1">
    <source>
        <dbReference type="ARBA" id="ARBA00005077"/>
    </source>
</evidence>
<dbReference type="KEGG" id="vab:WPS_18190"/>
<keyword evidence="3" id="KW-0055">Arginine biosynthesis</keyword>
<dbReference type="GO" id="GO:0006541">
    <property type="term" value="P:glutamine metabolic process"/>
    <property type="evidence" value="ECO:0007669"/>
    <property type="project" value="TreeGrafter"/>
</dbReference>
<protein>
    <submittedName>
        <fullName evidence="18">Carbamoyl-phosphate synthase (Glutamine-hydrolyzing)</fullName>
    </submittedName>
</protein>
<dbReference type="Pfam" id="PF25596">
    <property type="entry name" value="CPSase_L_D1"/>
    <property type="match status" value="2"/>
</dbReference>
<comment type="catalytic activity">
    <reaction evidence="13">
        <text>hydrogencarbonate + NH4(+) + 2 ATP = carbamoyl phosphate + 2 ADP + phosphate + 2 H(+)</text>
        <dbReference type="Rhea" id="RHEA:18029"/>
        <dbReference type="ChEBI" id="CHEBI:15378"/>
        <dbReference type="ChEBI" id="CHEBI:17544"/>
        <dbReference type="ChEBI" id="CHEBI:28938"/>
        <dbReference type="ChEBI" id="CHEBI:30616"/>
        <dbReference type="ChEBI" id="CHEBI:43474"/>
        <dbReference type="ChEBI" id="CHEBI:58228"/>
        <dbReference type="ChEBI" id="CHEBI:456216"/>
        <dbReference type="EC" id="6.3.4.16"/>
    </reaction>
</comment>
<evidence type="ECO:0000256" key="9">
    <source>
        <dbReference type="ARBA" id="ARBA00022840"/>
    </source>
</evidence>
<dbReference type="FunFam" id="3.30.470.20:FF:000001">
    <property type="entry name" value="Carbamoyl-phosphate synthase large chain"/>
    <property type="match status" value="1"/>
</dbReference>
<dbReference type="SUPFAM" id="SSF52440">
    <property type="entry name" value="PreATP-grasp domain"/>
    <property type="match status" value="2"/>
</dbReference>
<keyword evidence="5" id="KW-0028">Amino-acid biosynthesis</keyword>
<keyword evidence="12" id="KW-0464">Manganese</keyword>
<dbReference type="InterPro" id="IPR013815">
    <property type="entry name" value="ATP_grasp_subdomain_1"/>
</dbReference>
<keyword evidence="8 15" id="KW-0547">Nucleotide-binding</keyword>
<dbReference type="Pfam" id="PF02787">
    <property type="entry name" value="CPSase_L_D3"/>
    <property type="match status" value="1"/>
</dbReference>
<evidence type="ECO:0000256" key="5">
    <source>
        <dbReference type="ARBA" id="ARBA00022605"/>
    </source>
</evidence>
<feature type="domain" description="ATP-grasp" evidence="16">
    <location>
        <begin position="142"/>
        <end position="336"/>
    </location>
</feature>
<dbReference type="Proteomes" id="UP001317532">
    <property type="component" value="Chromosome"/>
</dbReference>
<evidence type="ECO:0000259" key="17">
    <source>
        <dbReference type="PROSITE" id="PS51855"/>
    </source>
</evidence>
<dbReference type="NCBIfam" id="TIGR01369">
    <property type="entry name" value="CPSaseII_lrg"/>
    <property type="match status" value="1"/>
</dbReference>
<evidence type="ECO:0000256" key="6">
    <source>
        <dbReference type="ARBA" id="ARBA00022723"/>
    </source>
</evidence>
<dbReference type="PRINTS" id="PR00098">
    <property type="entry name" value="CPSASE"/>
</dbReference>
<evidence type="ECO:0000256" key="13">
    <source>
        <dbReference type="ARBA" id="ARBA00047359"/>
    </source>
</evidence>
<evidence type="ECO:0000313" key="18">
    <source>
        <dbReference type="EMBL" id="BDE06543.1"/>
    </source>
</evidence>
<dbReference type="FunFam" id="3.40.50.20:FF:000001">
    <property type="entry name" value="Carbamoyl-phosphate synthase large chain"/>
    <property type="match status" value="2"/>
</dbReference>
<dbReference type="GO" id="GO:0005737">
    <property type="term" value="C:cytoplasm"/>
    <property type="evidence" value="ECO:0007669"/>
    <property type="project" value="TreeGrafter"/>
</dbReference>
<dbReference type="NCBIfam" id="NF003671">
    <property type="entry name" value="PRK05294.1"/>
    <property type="match status" value="1"/>
</dbReference>
<dbReference type="PROSITE" id="PS50975">
    <property type="entry name" value="ATP_GRASP"/>
    <property type="match status" value="2"/>
</dbReference>
<dbReference type="GO" id="GO:0006526">
    <property type="term" value="P:L-arginine biosynthetic process"/>
    <property type="evidence" value="ECO:0007669"/>
    <property type="project" value="UniProtKB-KW"/>
</dbReference>
<feature type="domain" description="ATP-grasp" evidence="16">
    <location>
        <begin position="683"/>
        <end position="875"/>
    </location>
</feature>
<keyword evidence="7" id="KW-0677">Repeat</keyword>
<name>A0AAN1XW67_UNVUL</name>
<dbReference type="Gene3D" id="3.30.470.20">
    <property type="entry name" value="ATP-grasp fold, B domain"/>
    <property type="match status" value="2"/>
</dbReference>
<dbReference type="InterPro" id="IPR005483">
    <property type="entry name" value="CPSase_dom"/>
</dbReference>
<dbReference type="Pfam" id="PF02786">
    <property type="entry name" value="CPSase_L_D2"/>
    <property type="match status" value="2"/>
</dbReference>
<evidence type="ECO:0000256" key="2">
    <source>
        <dbReference type="ARBA" id="ARBA00009799"/>
    </source>
</evidence>
<keyword evidence="10" id="KW-0460">Magnesium</keyword>
<dbReference type="Gene3D" id="3.30.1490.20">
    <property type="entry name" value="ATP-grasp fold, A domain"/>
    <property type="match status" value="1"/>
</dbReference>
<dbReference type="PANTHER" id="PTHR11405">
    <property type="entry name" value="CARBAMOYLTRANSFERASE FAMILY MEMBER"/>
    <property type="match status" value="1"/>
</dbReference>
<dbReference type="CDD" id="cd01424">
    <property type="entry name" value="MGS_CPS_II"/>
    <property type="match status" value="1"/>
</dbReference>
<evidence type="ECO:0000256" key="10">
    <source>
        <dbReference type="ARBA" id="ARBA00022842"/>
    </source>
</evidence>
<dbReference type="InterPro" id="IPR011761">
    <property type="entry name" value="ATP-grasp"/>
</dbReference>
<dbReference type="NCBIfam" id="NF009455">
    <property type="entry name" value="PRK12815.1"/>
    <property type="match status" value="1"/>
</dbReference>
<evidence type="ECO:0000256" key="14">
    <source>
        <dbReference type="ARBA" id="ARBA00048816"/>
    </source>
</evidence>
<dbReference type="InterPro" id="IPR005480">
    <property type="entry name" value="CPSase_lsu_oligo"/>
</dbReference>
<comment type="catalytic activity">
    <reaction evidence="14">
        <text>hydrogencarbonate + L-glutamine + 2 ATP + H2O = carbamoyl phosphate + L-glutamate + 2 ADP + phosphate + 2 H(+)</text>
        <dbReference type="Rhea" id="RHEA:18633"/>
        <dbReference type="ChEBI" id="CHEBI:15377"/>
        <dbReference type="ChEBI" id="CHEBI:15378"/>
        <dbReference type="ChEBI" id="CHEBI:17544"/>
        <dbReference type="ChEBI" id="CHEBI:29985"/>
        <dbReference type="ChEBI" id="CHEBI:30616"/>
        <dbReference type="ChEBI" id="CHEBI:43474"/>
        <dbReference type="ChEBI" id="CHEBI:58228"/>
        <dbReference type="ChEBI" id="CHEBI:58359"/>
        <dbReference type="ChEBI" id="CHEBI:456216"/>
        <dbReference type="EC" id="6.3.5.5"/>
    </reaction>
</comment>
<comment type="similarity">
    <text evidence="2">Belongs to the CarB family.</text>
</comment>
<keyword evidence="6" id="KW-0479">Metal-binding</keyword>
<keyword evidence="19" id="KW-1185">Reference proteome</keyword>
<dbReference type="InterPro" id="IPR036897">
    <property type="entry name" value="CarbamoylP_synth_lsu_oligo_sf"/>
</dbReference>
<dbReference type="FunFam" id="3.30.470.20:FF:000026">
    <property type="entry name" value="Carbamoyl-phosphate synthase large chain"/>
    <property type="match status" value="1"/>
</dbReference>
<dbReference type="InterPro" id="IPR005479">
    <property type="entry name" value="CPAse_ATP-bd"/>
</dbReference>
<dbReference type="SMART" id="SM01096">
    <property type="entry name" value="CPSase_L_D3"/>
    <property type="match status" value="1"/>
</dbReference>
<feature type="domain" description="MGS-like" evidence="17">
    <location>
        <begin position="944"/>
        <end position="1082"/>
    </location>
</feature>